<comment type="caution">
    <text evidence="1">The sequence shown here is derived from an EMBL/GenBank/DDBJ whole genome shotgun (WGS) entry which is preliminary data.</text>
</comment>
<evidence type="ECO:0000313" key="2">
    <source>
        <dbReference type="Proteomes" id="UP000663838"/>
    </source>
</evidence>
<dbReference type="Gene3D" id="3.40.50.300">
    <property type="entry name" value="P-loop containing nucleotide triphosphate hydrolases"/>
    <property type="match status" value="1"/>
</dbReference>
<dbReference type="AlphaFoldDB" id="A0A821VGV1"/>
<feature type="non-terminal residue" evidence="1">
    <location>
        <position position="121"/>
    </location>
</feature>
<dbReference type="Proteomes" id="UP000663838">
    <property type="component" value="Unassembled WGS sequence"/>
</dbReference>
<gene>
    <name evidence="1" type="ORF">TOA249_LOCUS31134</name>
</gene>
<reference evidence="1" key="1">
    <citation type="submission" date="2021-02" db="EMBL/GenBank/DDBJ databases">
        <authorList>
            <person name="Nowell W R."/>
        </authorList>
    </citation>
    <scope>NUCLEOTIDE SEQUENCE</scope>
</reference>
<sequence length="121" mass="13675">MINSLVGEDVAAMGPGETTLESKKYTCTDFALWDMPGRNDEVSYCSARYIGFFKGLSRCTILIISTVKEMSHACQVLDKLRLDYNIVVGKVDMMDAAEQDQFKKHIYDEIKTQGSFMLENI</sequence>
<dbReference type="EMBL" id="CAJOBS010005972">
    <property type="protein sequence ID" value="CAF4907367.1"/>
    <property type="molecule type" value="Genomic_DNA"/>
</dbReference>
<protein>
    <submittedName>
        <fullName evidence="1">Uncharacterized protein</fullName>
    </submittedName>
</protein>
<accession>A0A821VGV1</accession>
<proteinExistence type="predicted"/>
<dbReference type="InterPro" id="IPR027417">
    <property type="entry name" value="P-loop_NTPase"/>
</dbReference>
<dbReference type="SUPFAM" id="SSF52540">
    <property type="entry name" value="P-loop containing nucleoside triphosphate hydrolases"/>
    <property type="match status" value="1"/>
</dbReference>
<evidence type="ECO:0000313" key="1">
    <source>
        <dbReference type="EMBL" id="CAF4907367.1"/>
    </source>
</evidence>
<organism evidence="1 2">
    <name type="scientific">Rotaria socialis</name>
    <dbReference type="NCBI Taxonomy" id="392032"/>
    <lineage>
        <taxon>Eukaryota</taxon>
        <taxon>Metazoa</taxon>
        <taxon>Spiralia</taxon>
        <taxon>Gnathifera</taxon>
        <taxon>Rotifera</taxon>
        <taxon>Eurotatoria</taxon>
        <taxon>Bdelloidea</taxon>
        <taxon>Philodinida</taxon>
        <taxon>Philodinidae</taxon>
        <taxon>Rotaria</taxon>
    </lineage>
</organism>
<name>A0A821VGV1_9BILA</name>